<dbReference type="Pfam" id="PF00069">
    <property type="entry name" value="Pkinase"/>
    <property type="match status" value="1"/>
</dbReference>
<dbReference type="PROSITE" id="PS50011">
    <property type="entry name" value="PROTEIN_KINASE_DOM"/>
    <property type="match status" value="1"/>
</dbReference>
<proteinExistence type="predicted"/>
<dbReference type="PANTHER" id="PTHR23257">
    <property type="entry name" value="SERINE-THREONINE PROTEIN KINASE"/>
    <property type="match status" value="1"/>
</dbReference>
<evidence type="ECO:0000259" key="1">
    <source>
        <dbReference type="PROSITE" id="PS50011"/>
    </source>
</evidence>
<evidence type="ECO:0000313" key="2">
    <source>
        <dbReference type="EMBL" id="RIA96075.1"/>
    </source>
</evidence>
<dbReference type="PANTHER" id="PTHR23257:SF963">
    <property type="entry name" value="AT08303P"/>
    <property type="match status" value="1"/>
</dbReference>
<feature type="domain" description="Protein kinase" evidence="1">
    <location>
        <begin position="1"/>
        <end position="189"/>
    </location>
</feature>
<dbReference type="GO" id="GO:0005737">
    <property type="term" value="C:cytoplasm"/>
    <property type="evidence" value="ECO:0007669"/>
    <property type="project" value="TreeGrafter"/>
</dbReference>
<keyword evidence="2" id="KW-0418">Kinase</keyword>
<evidence type="ECO:0000313" key="3">
    <source>
        <dbReference type="Proteomes" id="UP000265703"/>
    </source>
</evidence>
<dbReference type="EMBL" id="QKYT01000051">
    <property type="protein sequence ID" value="RIA96075.1"/>
    <property type="molecule type" value="Genomic_DNA"/>
</dbReference>
<keyword evidence="2" id="KW-0808">Transferase</keyword>
<keyword evidence="3" id="KW-1185">Reference proteome</keyword>
<dbReference type="GO" id="GO:0005524">
    <property type="term" value="F:ATP binding"/>
    <property type="evidence" value="ECO:0007669"/>
    <property type="project" value="InterPro"/>
</dbReference>
<dbReference type="OrthoDB" id="3224178at2759"/>
<dbReference type="AlphaFoldDB" id="A0A397THT9"/>
<dbReference type="InterPro" id="IPR050167">
    <property type="entry name" value="Ser_Thr_protein_kinase"/>
</dbReference>
<feature type="non-terminal residue" evidence="2">
    <location>
        <position position="189"/>
    </location>
</feature>
<dbReference type="Gene3D" id="1.10.510.10">
    <property type="entry name" value="Transferase(Phosphotransferase) domain 1"/>
    <property type="match status" value="1"/>
</dbReference>
<comment type="caution">
    <text evidence="2">The sequence shown here is derived from an EMBL/GenBank/DDBJ whole genome shotgun (WGS) entry which is preliminary data.</text>
</comment>
<feature type="non-terminal residue" evidence="2">
    <location>
        <position position="1"/>
    </location>
</feature>
<accession>A0A397THT9</accession>
<sequence>IIKFYGITQDPNNFNYILVFKLQDNDLRYFLNNYYYSNQIKNKYIENICLGLVNIHKNGLIHKDLHIGNILCLNWTSTCISDLGFCKPVNETSSQSSIYGVIPYMAPEILRGEEYTQASDIYSLGIIINEIISTIPPFYNQSHDFYLALDICHGLRPKICEQTPDFLKELIQQCWDANPKNRPTSETIL</sequence>
<name>A0A397THT9_9GLOM</name>
<dbReference type="InterPro" id="IPR011009">
    <property type="entry name" value="Kinase-like_dom_sf"/>
</dbReference>
<dbReference type="InterPro" id="IPR000719">
    <property type="entry name" value="Prot_kinase_dom"/>
</dbReference>
<dbReference type="SUPFAM" id="SSF56112">
    <property type="entry name" value="Protein kinase-like (PK-like)"/>
    <property type="match status" value="1"/>
</dbReference>
<organism evidence="2 3">
    <name type="scientific">Glomus cerebriforme</name>
    <dbReference type="NCBI Taxonomy" id="658196"/>
    <lineage>
        <taxon>Eukaryota</taxon>
        <taxon>Fungi</taxon>
        <taxon>Fungi incertae sedis</taxon>
        <taxon>Mucoromycota</taxon>
        <taxon>Glomeromycotina</taxon>
        <taxon>Glomeromycetes</taxon>
        <taxon>Glomerales</taxon>
        <taxon>Glomeraceae</taxon>
        <taxon>Glomus</taxon>
    </lineage>
</organism>
<dbReference type="Proteomes" id="UP000265703">
    <property type="component" value="Unassembled WGS sequence"/>
</dbReference>
<protein>
    <submittedName>
        <fullName evidence="2">Kinase-like domain-containing protein</fullName>
    </submittedName>
</protein>
<dbReference type="GO" id="GO:0004672">
    <property type="term" value="F:protein kinase activity"/>
    <property type="evidence" value="ECO:0007669"/>
    <property type="project" value="InterPro"/>
</dbReference>
<gene>
    <name evidence="2" type="ORF">C1645_665330</name>
</gene>
<reference evidence="2 3" key="1">
    <citation type="submission" date="2018-06" db="EMBL/GenBank/DDBJ databases">
        <title>Comparative genomics reveals the genomic features of Rhizophagus irregularis, R. cerebriforme, R. diaphanum and Gigaspora rosea, and their symbiotic lifestyle signature.</title>
        <authorList>
            <person name="Morin E."/>
            <person name="San Clemente H."/>
            <person name="Chen E.C.H."/>
            <person name="De La Providencia I."/>
            <person name="Hainaut M."/>
            <person name="Kuo A."/>
            <person name="Kohler A."/>
            <person name="Murat C."/>
            <person name="Tang N."/>
            <person name="Roy S."/>
            <person name="Loubradou J."/>
            <person name="Henrissat B."/>
            <person name="Grigoriev I.V."/>
            <person name="Corradi N."/>
            <person name="Roux C."/>
            <person name="Martin F.M."/>
        </authorList>
    </citation>
    <scope>NUCLEOTIDE SEQUENCE [LARGE SCALE GENOMIC DNA]</scope>
    <source>
        <strain evidence="2 3">DAOM 227022</strain>
    </source>
</reference>
<dbReference type="GO" id="GO:0007165">
    <property type="term" value="P:signal transduction"/>
    <property type="evidence" value="ECO:0007669"/>
    <property type="project" value="TreeGrafter"/>
</dbReference>